<dbReference type="CDD" id="cd04301">
    <property type="entry name" value="NAT_SF"/>
    <property type="match status" value="1"/>
</dbReference>
<dbReference type="Gene3D" id="3.40.630.30">
    <property type="match status" value="1"/>
</dbReference>
<evidence type="ECO:0000313" key="5">
    <source>
        <dbReference type="Proteomes" id="UP000003250"/>
    </source>
</evidence>
<dbReference type="PATRIC" id="fig|1107882.3.peg.1468"/>
<proteinExistence type="predicted"/>
<dbReference type="EMBL" id="AHAM01000050">
    <property type="protein sequence ID" value="EHK57897.1"/>
    <property type="molecule type" value="Genomic_DNA"/>
</dbReference>
<keyword evidence="5" id="KW-1185">Reference proteome</keyword>
<evidence type="ECO:0000313" key="4">
    <source>
        <dbReference type="EMBL" id="EHK57897.1"/>
    </source>
</evidence>
<name>H0HMY5_9HYPH</name>
<protein>
    <recommendedName>
        <fullName evidence="3">N-acetyltransferase domain-containing protein</fullName>
    </recommendedName>
</protein>
<dbReference type="Pfam" id="PF00583">
    <property type="entry name" value="Acetyltransf_1"/>
    <property type="match status" value="1"/>
</dbReference>
<keyword evidence="1" id="KW-0808">Transferase</keyword>
<reference evidence="4 5" key="1">
    <citation type="journal article" date="2012" name="J. Bacteriol.">
        <title>Draft Genome Sequence of Mesorhizobium alhagi CCNWXJ12-2T, a Novel Salt-Resistant Species Isolated from the Desert of Northwestern China.</title>
        <authorList>
            <person name="Zhou M."/>
            <person name="Chen W."/>
            <person name="Chen H."/>
            <person name="Wei G."/>
        </authorList>
    </citation>
    <scope>NUCLEOTIDE SEQUENCE [LARGE SCALE GENOMIC DNA]</scope>
    <source>
        <strain evidence="4 5">CCNWXJ12-2</strain>
    </source>
</reference>
<dbReference type="SUPFAM" id="SSF55729">
    <property type="entry name" value="Acyl-CoA N-acyltransferases (Nat)"/>
    <property type="match status" value="1"/>
</dbReference>
<keyword evidence="2" id="KW-0012">Acyltransferase</keyword>
<accession>H0HMY5</accession>
<gene>
    <name evidence="4" type="ORF">MAXJ12_07509</name>
</gene>
<evidence type="ECO:0000256" key="1">
    <source>
        <dbReference type="ARBA" id="ARBA00022679"/>
    </source>
</evidence>
<dbReference type="InterPro" id="IPR016181">
    <property type="entry name" value="Acyl_CoA_acyltransferase"/>
</dbReference>
<dbReference type="InterPro" id="IPR000182">
    <property type="entry name" value="GNAT_dom"/>
</dbReference>
<organism evidence="4 5">
    <name type="scientific">Mesorhizobium alhagi CCNWXJ12-2</name>
    <dbReference type="NCBI Taxonomy" id="1107882"/>
    <lineage>
        <taxon>Bacteria</taxon>
        <taxon>Pseudomonadati</taxon>
        <taxon>Pseudomonadota</taxon>
        <taxon>Alphaproteobacteria</taxon>
        <taxon>Hyphomicrobiales</taxon>
        <taxon>Phyllobacteriaceae</taxon>
        <taxon>Allomesorhizobium</taxon>
    </lineage>
</organism>
<dbReference type="GO" id="GO:0016747">
    <property type="term" value="F:acyltransferase activity, transferring groups other than amino-acyl groups"/>
    <property type="evidence" value="ECO:0007669"/>
    <property type="project" value="InterPro"/>
</dbReference>
<dbReference type="InterPro" id="IPR050832">
    <property type="entry name" value="Bact_Acetyltransf"/>
</dbReference>
<dbReference type="RefSeq" id="WP_008835147.1">
    <property type="nucleotide sequence ID" value="NZ_AHAM01000050.1"/>
</dbReference>
<feature type="domain" description="N-acetyltransferase" evidence="3">
    <location>
        <begin position="130"/>
        <end position="266"/>
    </location>
</feature>
<dbReference type="AlphaFoldDB" id="H0HMY5"/>
<dbReference type="PANTHER" id="PTHR43877">
    <property type="entry name" value="AMINOALKYLPHOSPHONATE N-ACETYLTRANSFERASE-RELATED-RELATED"/>
    <property type="match status" value="1"/>
</dbReference>
<dbReference type="OrthoDB" id="9775595at2"/>
<dbReference type="Proteomes" id="UP000003250">
    <property type="component" value="Unassembled WGS sequence"/>
</dbReference>
<evidence type="ECO:0000256" key="2">
    <source>
        <dbReference type="ARBA" id="ARBA00023315"/>
    </source>
</evidence>
<dbReference type="PROSITE" id="PS51186">
    <property type="entry name" value="GNAT"/>
    <property type="match status" value="1"/>
</dbReference>
<sequence length="266" mass="28900">MATTGAEPAVSNASPLPELAKVRRYEAAGFRAWPAAAVHYDGTWLVRLTAGHPAKRLNSVNPLDPGDVVNIGERIARAARRFDAYGRPLTFRMSPLSGVALSRHLDAEGWSVFSESLVMRAPLDDAAIAEAMDQIPLKDMGRFIGAALKVHGSDASLRPGLSEILGSIQPEAGLFVVEQDEEPLATAICVHDGDLAGLFEIATDAAHRGKGHGRRIVLSSLKWARLRGAREAWLQVEADNEAALGLYRSIGFSEIYRYHYRRPPEA</sequence>
<evidence type="ECO:0000259" key="3">
    <source>
        <dbReference type="PROSITE" id="PS51186"/>
    </source>
</evidence>